<name>A0A6B8KEI0_9HYPH</name>
<feature type="modified residue" description="4-aspartylphosphate" evidence="2">
    <location>
        <position position="62"/>
    </location>
</feature>
<sequence>MGRECRHCDLNCRILQVDDDPDVADSQTLLWRCLGADARAVYDGETALAMILEFKPHMVVMDIGMPGMDGCETARRIRQMPEGKNLVLAALTAWGHDEARRRTAEAGFDHHFVKPLGAEALENLLASLRPVCNSSPSRTRNDPFAGMFI</sequence>
<reference evidence="4 5" key="1">
    <citation type="submission" date="2019-11" db="EMBL/GenBank/DDBJ databases">
        <title>The genome sequence of Methylocystis heyeri.</title>
        <authorList>
            <person name="Oshkin I.Y."/>
            <person name="Miroshnikov K."/>
            <person name="Dedysh S.N."/>
        </authorList>
    </citation>
    <scope>NUCLEOTIDE SEQUENCE [LARGE SCALE GENOMIC DNA]</scope>
    <source>
        <strain evidence="4 5">H2</strain>
    </source>
</reference>
<keyword evidence="5" id="KW-1185">Reference proteome</keyword>
<feature type="domain" description="Response regulatory" evidence="3">
    <location>
        <begin position="13"/>
        <end position="129"/>
    </location>
</feature>
<evidence type="ECO:0000313" key="4">
    <source>
        <dbReference type="EMBL" id="QGM45421.1"/>
    </source>
</evidence>
<dbReference type="InterPro" id="IPR011006">
    <property type="entry name" value="CheY-like_superfamily"/>
</dbReference>
<dbReference type="Pfam" id="PF00072">
    <property type="entry name" value="Response_reg"/>
    <property type="match status" value="1"/>
</dbReference>
<dbReference type="SUPFAM" id="SSF52172">
    <property type="entry name" value="CheY-like"/>
    <property type="match status" value="1"/>
</dbReference>
<dbReference type="KEGG" id="mhey:H2LOC_006760"/>
<keyword evidence="1 2" id="KW-0597">Phosphoprotein</keyword>
<dbReference type="PANTHER" id="PTHR45339">
    <property type="entry name" value="HYBRID SIGNAL TRANSDUCTION HISTIDINE KINASE J"/>
    <property type="match status" value="1"/>
</dbReference>
<dbReference type="EMBL" id="CP046052">
    <property type="protein sequence ID" value="QGM45421.1"/>
    <property type="molecule type" value="Genomic_DNA"/>
</dbReference>
<organism evidence="4 5">
    <name type="scientific">Methylocystis heyeri</name>
    <dbReference type="NCBI Taxonomy" id="391905"/>
    <lineage>
        <taxon>Bacteria</taxon>
        <taxon>Pseudomonadati</taxon>
        <taxon>Pseudomonadota</taxon>
        <taxon>Alphaproteobacteria</taxon>
        <taxon>Hyphomicrobiales</taxon>
        <taxon>Methylocystaceae</taxon>
        <taxon>Methylocystis</taxon>
    </lineage>
</organism>
<dbReference type="OrthoDB" id="9786548at2"/>
<protein>
    <submittedName>
        <fullName evidence="4">Response regulator</fullName>
    </submittedName>
</protein>
<dbReference type="CDD" id="cd17580">
    <property type="entry name" value="REC_2_DhkD-like"/>
    <property type="match status" value="1"/>
</dbReference>
<dbReference type="PANTHER" id="PTHR45339:SF6">
    <property type="entry name" value="SENSORY HISTIDINE PROTEIN KINASE"/>
    <property type="match status" value="1"/>
</dbReference>
<dbReference type="InterPro" id="IPR001789">
    <property type="entry name" value="Sig_transdc_resp-reg_receiver"/>
</dbReference>
<evidence type="ECO:0000256" key="2">
    <source>
        <dbReference type="PROSITE-ProRule" id="PRU00169"/>
    </source>
</evidence>
<dbReference type="SMART" id="SM00448">
    <property type="entry name" value="REC"/>
    <property type="match status" value="1"/>
</dbReference>
<evidence type="ECO:0000259" key="3">
    <source>
        <dbReference type="PROSITE" id="PS50110"/>
    </source>
</evidence>
<evidence type="ECO:0000256" key="1">
    <source>
        <dbReference type="ARBA" id="ARBA00022553"/>
    </source>
</evidence>
<dbReference type="GO" id="GO:0000160">
    <property type="term" value="P:phosphorelay signal transduction system"/>
    <property type="evidence" value="ECO:0007669"/>
    <property type="project" value="InterPro"/>
</dbReference>
<evidence type="ECO:0000313" key="5">
    <source>
        <dbReference type="Proteomes" id="UP000309061"/>
    </source>
</evidence>
<dbReference type="Gene3D" id="3.40.50.2300">
    <property type="match status" value="1"/>
</dbReference>
<dbReference type="AlphaFoldDB" id="A0A6B8KEI0"/>
<dbReference type="PROSITE" id="PS50110">
    <property type="entry name" value="RESPONSE_REGULATORY"/>
    <property type="match status" value="1"/>
</dbReference>
<accession>A0A6B8KEI0</accession>
<gene>
    <name evidence="4" type="ORF">H2LOC_006760</name>
</gene>
<dbReference type="RefSeq" id="WP_136495703.1">
    <property type="nucleotide sequence ID" value="NZ_CP046052.1"/>
</dbReference>
<proteinExistence type="predicted"/>
<dbReference type="Proteomes" id="UP000309061">
    <property type="component" value="Chromosome"/>
</dbReference>